<evidence type="ECO:0000313" key="3">
    <source>
        <dbReference type="Proteomes" id="UP001056255"/>
    </source>
</evidence>
<feature type="compositionally biased region" description="Low complexity" evidence="1">
    <location>
        <begin position="69"/>
        <end position="79"/>
    </location>
</feature>
<evidence type="ECO:0000256" key="1">
    <source>
        <dbReference type="SAM" id="MobiDB-lite"/>
    </source>
</evidence>
<reference evidence="2" key="1">
    <citation type="submission" date="2021-08" db="EMBL/GenBank/DDBJ databases">
        <authorList>
            <person name="Sakaguchi M."/>
            <person name="Kikuchi T."/>
            <person name="Urbanczyk H."/>
        </authorList>
    </citation>
    <scope>NUCLEOTIDE SEQUENCE</scope>
    <source>
        <strain evidence="2">020920N</strain>
    </source>
</reference>
<gene>
    <name evidence="2" type="ORF">K6Q96_17695</name>
</gene>
<name>A0ABY4X1E9_9GAMM</name>
<proteinExistence type="predicted"/>
<dbReference type="RefSeq" id="WP_251881445.1">
    <property type="nucleotide sequence ID" value="NZ_CP082276.1"/>
</dbReference>
<dbReference type="Proteomes" id="UP001056255">
    <property type="component" value="Chromosome II"/>
</dbReference>
<evidence type="ECO:0000313" key="2">
    <source>
        <dbReference type="EMBL" id="USH05062.1"/>
    </source>
</evidence>
<evidence type="ECO:0008006" key="4">
    <source>
        <dbReference type="Google" id="ProtNLM"/>
    </source>
</evidence>
<protein>
    <recommendedName>
        <fullName evidence="4">Glyoxalase/fosfomycin resistance/dioxygenase domain-containing protein</fullName>
    </recommendedName>
</protein>
<sequence length="85" mass="9462">MFNILGIDQQVLRTDKRDAIITFYTDALDCYSERETSPETGLTQLSLDIDLIDIVDIHSQLGRQGCGAPTETENNPTTPAYLSLQ</sequence>
<keyword evidence="3" id="KW-1185">Reference proteome</keyword>
<accession>A0ABY4X1E9</accession>
<organism evidence="2 3">
    <name type="scientific">Grimontia kaedaensis</name>
    <dbReference type="NCBI Taxonomy" id="2872157"/>
    <lineage>
        <taxon>Bacteria</taxon>
        <taxon>Pseudomonadati</taxon>
        <taxon>Pseudomonadota</taxon>
        <taxon>Gammaproteobacteria</taxon>
        <taxon>Vibrionales</taxon>
        <taxon>Vibrionaceae</taxon>
        <taxon>Grimontia</taxon>
    </lineage>
</organism>
<feature type="region of interest" description="Disordered" evidence="1">
    <location>
        <begin position="64"/>
        <end position="85"/>
    </location>
</feature>
<dbReference type="EMBL" id="CP082276">
    <property type="protein sequence ID" value="USH05062.1"/>
    <property type="molecule type" value="Genomic_DNA"/>
</dbReference>